<dbReference type="EMBL" id="JABSTR010002488">
    <property type="protein sequence ID" value="KAH9384482.1"/>
    <property type="molecule type" value="Genomic_DNA"/>
</dbReference>
<sequence>MSCQKNEQRFKQTLPHLRGYHLKQAFQATPVTLRYLIESCQPTQEPQTTSMKNPISIEKRVAVASTTCVVMPMTGRSPTCSVSGEQLLGMWGSVLTSLRTGATERRRSTVNALFTEFCAAEINIPEDDRVGMFYPDGMAAHMHESHRVTGFPQAGSAQNGYHFPVSFPKGSAADYYSHQGW</sequence>
<accession>A0A9J6HBJ0</accession>
<proteinExistence type="predicted"/>
<evidence type="ECO:0000313" key="2">
    <source>
        <dbReference type="Proteomes" id="UP000821853"/>
    </source>
</evidence>
<reference evidence="1 2" key="1">
    <citation type="journal article" date="2020" name="Cell">
        <title>Large-Scale Comparative Analyses of Tick Genomes Elucidate Their Genetic Diversity and Vector Capacities.</title>
        <authorList>
            <consortium name="Tick Genome and Microbiome Consortium (TIGMIC)"/>
            <person name="Jia N."/>
            <person name="Wang J."/>
            <person name="Shi W."/>
            <person name="Du L."/>
            <person name="Sun Y."/>
            <person name="Zhan W."/>
            <person name="Jiang J.F."/>
            <person name="Wang Q."/>
            <person name="Zhang B."/>
            <person name="Ji P."/>
            <person name="Bell-Sakyi L."/>
            <person name="Cui X.M."/>
            <person name="Yuan T.T."/>
            <person name="Jiang B.G."/>
            <person name="Yang W.F."/>
            <person name="Lam T.T."/>
            <person name="Chang Q.C."/>
            <person name="Ding S.J."/>
            <person name="Wang X.J."/>
            <person name="Zhu J.G."/>
            <person name="Ruan X.D."/>
            <person name="Zhao L."/>
            <person name="Wei J.T."/>
            <person name="Ye R.Z."/>
            <person name="Que T.C."/>
            <person name="Du C.H."/>
            <person name="Zhou Y.H."/>
            <person name="Cheng J.X."/>
            <person name="Dai P.F."/>
            <person name="Guo W.B."/>
            <person name="Han X.H."/>
            <person name="Huang E.J."/>
            <person name="Li L.F."/>
            <person name="Wei W."/>
            <person name="Gao Y.C."/>
            <person name="Liu J.Z."/>
            <person name="Shao H.Z."/>
            <person name="Wang X."/>
            <person name="Wang C.C."/>
            <person name="Yang T.C."/>
            <person name="Huo Q.B."/>
            <person name="Li W."/>
            <person name="Chen H.Y."/>
            <person name="Chen S.E."/>
            <person name="Zhou L.G."/>
            <person name="Ni X.B."/>
            <person name="Tian J.H."/>
            <person name="Sheng Y."/>
            <person name="Liu T."/>
            <person name="Pan Y.S."/>
            <person name="Xia L.Y."/>
            <person name="Li J."/>
            <person name="Zhao F."/>
            <person name="Cao W.C."/>
        </authorList>
    </citation>
    <scope>NUCLEOTIDE SEQUENCE [LARGE SCALE GENOMIC DNA]</scope>
    <source>
        <strain evidence="1">HaeL-2018</strain>
    </source>
</reference>
<name>A0A9J6HBJ0_HAELO</name>
<dbReference type="VEuPathDB" id="VectorBase:HLOH_057298"/>
<comment type="caution">
    <text evidence="1">The sequence shown here is derived from an EMBL/GenBank/DDBJ whole genome shotgun (WGS) entry which is preliminary data.</text>
</comment>
<keyword evidence="2" id="KW-1185">Reference proteome</keyword>
<dbReference type="AlphaFoldDB" id="A0A9J6HBJ0"/>
<evidence type="ECO:0000313" key="1">
    <source>
        <dbReference type="EMBL" id="KAH9384482.1"/>
    </source>
</evidence>
<organism evidence="1 2">
    <name type="scientific">Haemaphysalis longicornis</name>
    <name type="common">Bush tick</name>
    <dbReference type="NCBI Taxonomy" id="44386"/>
    <lineage>
        <taxon>Eukaryota</taxon>
        <taxon>Metazoa</taxon>
        <taxon>Ecdysozoa</taxon>
        <taxon>Arthropoda</taxon>
        <taxon>Chelicerata</taxon>
        <taxon>Arachnida</taxon>
        <taxon>Acari</taxon>
        <taxon>Parasitiformes</taxon>
        <taxon>Ixodida</taxon>
        <taxon>Ixodoidea</taxon>
        <taxon>Ixodidae</taxon>
        <taxon>Haemaphysalinae</taxon>
        <taxon>Haemaphysalis</taxon>
    </lineage>
</organism>
<protein>
    <submittedName>
        <fullName evidence="1">Uncharacterized protein</fullName>
    </submittedName>
</protein>
<dbReference type="Proteomes" id="UP000821853">
    <property type="component" value="Unassembled WGS sequence"/>
</dbReference>
<gene>
    <name evidence="1" type="ORF">HPB48_026490</name>
</gene>